<sequence>MFKEATRSLIWMRNPCLIFENATEYNMVTFDLSHEKGYIIRCVPDLVPIIFKLDDARRKAPSELHDTDPTGNTTEDFCHREKIVSKIEFDLNNTTMSIGWTLFWQKKCRQAELFYETPPSRLPRGLVVAQMQSSGFLSRTETSLRHFLKSGTNEISEACLYSEYCISNRQCCKQSNKPIIKRFQLAGSTFI</sequence>
<gene>
    <name evidence="1" type="ORF">OCU04_004895</name>
</gene>
<comment type="caution">
    <text evidence="1">The sequence shown here is derived from an EMBL/GenBank/DDBJ whole genome shotgun (WGS) entry which is preliminary data.</text>
</comment>
<accession>A0A9X0ARQ4</accession>
<name>A0A9X0ARQ4_9HELO</name>
<evidence type="ECO:0000313" key="1">
    <source>
        <dbReference type="EMBL" id="KAJ8067555.1"/>
    </source>
</evidence>
<organism evidence="1 2">
    <name type="scientific">Sclerotinia nivalis</name>
    <dbReference type="NCBI Taxonomy" id="352851"/>
    <lineage>
        <taxon>Eukaryota</taxon>
        <taxon>Fungi</taxon>
        <taxon>Dikarya</taxon>
        <taxon>Ascomycota</taxon>
        <taxon>Pezizomycotina</taxon>
        <taxon>Leotiomycetes</taxon>
        <taxon>Helotiales</taxon>
        <taxon>Sclerotiniaceae</taxon>
        <taxon>Sclerotinia</taxon>
    </lineage>
</organism>
<dbReference type="Proteomes" id="UP001152300">
    <property type="component" value="Unassembled WGS sequence"/>
</dbReference>
<dbReference type="AlphaFoldDB" id="A0A9X0ARQ4"/>
<evidence type="ECO:0000313" key="2">
    <source>
        <dbReference type="Proteomes" id="UP001152300"/>
    </source>
</evidence>
<proteinExistence type="predicted"/>
<reference evidence="1" key="1">
    <citation type="submission" date="2022-11" db="EMBL/GenBank/DDBJ databases">
        <title>Genome Resource of Sclerotinia nivalis Strain SnTB1, a Plant Pathogen Isolated from American Ginseng.</title>
        <authorList>
            <person name="Fan S."/>
        </authorList>
    </citation>
    <scope>NUCLEOTIDE SEQUENCE</scope>
    <source>
        <strain evidence="1">SnTB1</strain>
    </source>
</reference>
<protein>
    <submittedName>
        <fullName evidence="1">Uncharacterized protein</fullName>
    </submittedName>
</protein>
<keyword evidence="2" id="KW-1185">Reference proteome</keyword>
<dbReference type="EMBL" id="JAPEIS010000004">
    <property type="protein sequence ID" value="KAJ8067555.1"/>
    <property type="molecule type" value="Genomic_DNA"/>
</dbReference>